<evidence type="ECO:0000313" key="2">
    <source>
        <dbReference type="Proteomes" id="UP000268094"/>
    </source>
</evidence>
<protein>
    <submittedName>
        <fullName evidence="1">Uncharacterized protein</fullName>
    </submittedName>
</protein>
<name>A0A3A8HBH3_9BACT</name>
<accession>A0A3A8HBH3</accession>
<reference evidence="2" key="1">
    <citation type="submission" date="2018-09" db="EMBL/GenBank/DDBJ databases">
        <authorList>
            <person name="Livingstone P.G."/>
            <person name="Whitworth D.E."/>
        </authorList>
    </citation>
    <scope>NUCLEOTIDE SEQUENCE [LARGE SCALE GENOMIC DNA]</scope>
    <source>
        <strain evidence="2">CA054A</strain>
    </source>
</reference>
<dbReference type="Proteomes" id="UP000268094">
    <property type="component" value="Unassembled WGS sequence"/>
</dbReference>
<gene>
    <name evidence="1" type="ORF">D7V88_40830</name>
</gene>
<dbReference type="AlphaFoldDB" id="A0A3A8HBH3"/>
<sequence>MLDGREEQLVMACIRSRGRSHSGDDDITAALLPIRTACVAAVYDATGWRIRFKASRGSRTATRYVISLDEQPAGGPHGF</sequence>
<keyword evidence="2" id="KW-1185">Reference proteome</keyword>
<comment type="caution">
    <text evidence="1">The sequence shown here is derived from an EMBL/GenBank/DDBJ whole genome shotgun (WGS) entry which is preliminary data.</text>
</comment>
<organism evidence="1 2">
    <name type="scientific">Corallococcus terminator</name>
    <dbReference type="NCBI Taxonomy" id="2316733"/>
    <lineage>
        <taxon>Bacteria</taxon>
        <taxon>Pseudomonadati</taxon>
        <taxon>Myxococcota</taxon>
        <taxon>Myxococcia</taxon>
        <taxon>Myxococcales</taxon>
        <taxon>Cystobacterineae</taxon>
        <taxon>Myxococcaceae</taxon>
        <taxon>Corallococcus</taxon>
    </lineage>
</organism>
<dbReference type="EMBL" id="RAVZ01000620">
    <property type="protein sequence ID" value="RKG68085.1"/>
    <property type="molecule type" value="Genomic_DNA"/>
</dbReference>
<evidence type="ECO:0000313" key="1">
    <source>
        <dbReference type="EMBL" id="RKG68085.1"/>
    </source>
</evidence>
<proteinExistence type="predicted"/>